<evidence type="ECO:0000313" key="2">
    <source>
        <dbReference type="WBParaSite" id="TMUE_1000003054.1"/>
    </source>
</evidence>
<protein>
    <submittedName>
        <fullName evidence="2">Uncharacterized protein</fullName>
    </submittedName>
</protein>
<accession>A0A5S6Q770</accession>
<reference evidence="2" key="1">
    <citation type="submission" date="2019-12" db="UniProtKB">
        <authorList>
            <consortium name="WormBaseParasite"/>
        </authorList>
    </citation>
    <scope>IDENTIFICATION</scope>
</reference>
<organism evidence="1 2">
    <name type="scientific">Trichuris muris</name>
    <name type="common">Mouse whipworm</name>
    <dbReference type="NCBI Taxonomy" id="70415"/>
    <lineage>
        <taxon>Eukaryota</taxon>
        <taxon>Metazoa</taxon>
        <taxon>Ecdysozoa</taxon>
        <taxon>Nematoda</taxon>
        <taxon>Enoplea</taxon>
        <taxon>Dorylaimia</taxon>
        <taxon>Trichinellida</taxon>
        <taxon>Trichuridae</taxon>
        <taxon>Trichuris</taxon>
    </lineage>
</organism>
<dbReference type="Proteomes" id="UP000046395">
    <property type="component" value="Unassembled WGS sequence"/>
</dbReference>
<dbReference type="WBParaSite" id="TMUE_1000003054.1">
    <property type="protein sequence ID" value="TMUE_1000003054.1"/>
    <property type="gene ID" value="WBGene00292558"/>
</dbReference>
<keyword evidence="1" id="KW-1185">Reference proteome</keyword>
<proteinExistence type="predicted"/>
<dbReference type="AlphaFoldDB" id="A0A5S6Q770"/>
<evidence type="ECO:0000313" key="1">
    <source>
        <dbReference type="Proteomes" id="UP000046395"/>
    </source>
</evidence>
<sequence>MRDNKFYGGSQMSLAVKCPLAAKCPWRPNGSGQTAAAKRRRPNGSGQKAVFVKGRINTVHTKIASDVIVKTTLSETTLTEDPLYLVFARFSSSSLSSPLEGTGTAAFGAHTVTAALLAFHKLLRQSDSIVPSAFLRRSRNDRPFAAPCATKVAKLKSEQRCDFNAGPKLTHAEGSRRVELMPEAAHRIAAYS</sequence>
<name>A0A5S6Q770_TRIMR</name>